<dbReference type="InterPro" id="IPR011009">
    <property type="entry name" value="Kinase-like_dom_sf"/>
</dbReference>
<evidence type="ECO:0000313" key="4">
    <source>
        <dbReference type="EMBL" id="KAI7837997.1"/>
    </source>
</evidence>
<dbReference type="EMBL" id="JADXDR010000138">
    <property type="protein sequence ID" value="KAI7837997.1"/>
    <property type="molecule type" value="Genomic_DNA"/>
</dbReference>
<dbReference type="InterPro" id="IPR008271">
    <property type="entry name" value="Ser/Thr_kinase_AS"/>
</dbReference>
<dbReference type="SMART" id="SM00220">
    <property type="entry name" value="S_TKc"/>
    <property type="match status" value="1"/>
</dbReference>
<evidence type="ECO:0000256" key="2">
    <source>
        <dbReference type="ARBA" id="ARBA00022840"/>
    </source>
</evidence>
<dbReference type="PROSITE" id="PS50011">
    <property type="entry name" value="PROTEIN_KINASE_DOM"/>
    <property type="match status" value="1"/>
</dbReference>
<organism evidence="4 5">
    <name type="scientific">Chlorella ohadii</name>
    <dbReference type="NCBI Taxonomy" id="2649997"/>
    <lineage>
        <taxon>Eukaryota</taxon>
        <taxon>Viridiplantae</taxon>
        <taxon>Chlorophyta</taxon>
        <taxon>core chlorophytes</taxon>
        <taxon>Trebouxiophyceae</taxon>
        <taxon>Chlorellales</taxon>
        <taxon>Chlorellaceae</taxon>
        <taxon>Chlorella clade</taxon>
        <taxon>Chlorella</taxon>
    </lineage>
</organism>
<sequence length="330" mass="35390">MSPGGAARVSVIMLLPPPGVDVREDILREINILIALEHPNIVDLTECFFAGRPNLVRRSVQSLFAQPFSPLSDDGGGVYGEKVYLIMEVLHGGELLDAIMAKGSYTESDAWTIFCQIVSGLSYLHSRGVIHRDLKLSNLLLAQPGDITQVKIADFGLARSAAAAGDAVAAAGTPHYMAPEVVEAALQGHSSSPLSPACDIWSLGVCLFILLGGYPPFDDVDEQRLLRKIRRGRFSFHGQVWQTISHEAKDLIRQLLVLDPLKRPTAQQVMEHPWVGRGGFAAKAAAASGASLSIDSDRMPGPHPAAAAGAPHESLLSQLLEGLREEEGAQ</sequence>
<dbReference type="AlphaFoldDB" id="A0AAD5H3F9"/>
<proteinExistence type="predicted"/>
<dbReference type="GO" id="GO:0004672">
    <property type="term" value="F:protein kinase activity"/>
    <property type="evidence" value="ECO:0007669"/>
    <property type="project" value="InterPro"/>
</dbReference>
<dbReference type="SUPFAM" id="SSF56112">
    <property type="entry name" value="Protein kinase-like (PK-like)"/>
    <property type="match status" value="1"/>
</dbReference>
<feature type="domain" description="Protein kinase" evidence="3">
    <location>
        <begin position="1"/>
        <end position="275"/>
    </location>
</feature>
<keyword evidence="1" id="KW-0547">Nucleotide-binding</keyword>
<protein>
    <recommendedName>
        <fullName evidence="3">Protein kinase domain-containing protein</fullName>
    </recommendedName>
</protein>
<name>A0AAD5H3F9_9CHLO</name>
<dbReference type="Proteomes" id="UP001205105">
    <property type="component" value="Unassembled WGS sequence"/>
</dbReference>
<dbReference type="InterPro" id="IPR000719">
    <property type="entry name" value="Prot_kinase_dom"/>
</dbReference>
<dbReference type="PANTHER" id="PTHR24347">
    <property type="entry name" value="SERINE/THREONINE-PROTEIN KINASE"/>
    <property type="match status" value="1"/>
</dbReference>
<comment type="caution">
    <text evidence="4">The sequence shown here is derived from an EMBL/GenBank/DDBJ whole genome shotgun (WGS) entry which is preliminary data.</text>
</comment>
<reference evidence="4" key="1">
    <citation type="submission" date="2020-11" db="EMBL/GenBank/DDBJ databases">
        <title>Chlorella ohadii genome sequencing and assembly.</title>
        <authorList>
            <person name="Murik O."/>
            <person name="Treves H."/>
            <person name="Kedem I."/>
            <person name="Shotland Y."/>
            <person name="Kaplan A."/>
        </authorList>
    </citation>
    <scope>NUCLEOTIDE SEQUENCE</scope>
    <source>
        <strain evidence="4">1</strain>
    </source>
</reference>
<accession>A0AAD5H3F9</accession>
<dbReference type="GO" id="GO:0005524">
    <property type="term" value="F:ATP binding"/>
    <property type="evidence" value="ECO:0007669"/>
    <property type="project" value="UniProtKB-KW"/>
</dbReference>
<gene>
    <name evidence="4" type="ORF">COHA_008179</name>
</gene>
<dbReference type="PROSITE" id="PS00108">
    <property type="entry name" value="PROTEIN_KINASE_ST"/>
    <property type="match status" value="1"/>
</dbReference>
<dbReference type="Gene3D" id="1.10.510.10">
    <property type="entry name" value="Transferase(Phosphotransferase) domain 1"/>
    <property type="match status" value="1"/>
</dbReference>
<evidence type="ECO:0000256" key="1">
    <source>
        <dbReference type="ARBA" id="ARBA00022741"/>
    </source>
</evidence>
<evidence type="ECO:0000313" key="5">
    <source>
        <dbReference type="Proteomes" id="UP001205105"/>
    </source>
</evidence>
<evidence type="ECO:0000259" key="3">
    <source>
        <dbReference type="PROSITE" id="PS50011"/>
    </source>
</evidence>
<keyword evidence="2" id="KW-0067">ATP-binding</keyword>
<dbReference type="Pfam" id="PF00069">
    <property type="entry name" value="Pkinase"/>
    <property type="match status" value="1"/>
</dbReference>
<dbReference type="FunFam" id="1.10.510.10:FF:000571">
    <property type="entry name" value="Maternal embryonic leucine zipper kinase"/>
    <property type="match status" value="1"/>
</dbReference>
<keyword evidence="5" id="KW-1185">Reference proteome</keyword>